<feature type="coiled-coil region" evidence="1">
    <location>
        <begin position="40"/>
        <end position="67"/>
    </location>
</feature>
<evidence type="ECO:0000313" key="3">
    <source>
        <dbReference type="Proteomes" id="UP000257988"/>
    </source>
</evidence>
<dbReference type="Proteomes" id="UP000257988">
    <property type="component" value="Segment"/>
</dbReference>
<proteinExistence type="predicted"/>
<name>A0A191VYM7_9CAUD</name>
<evidence type="ECO:0000313" key="2">
    <source>
        <dbReference type="EMBL" id="ANJ20813.1"/>
    </source>
</evidence>
<dbReference type="EMBL" id="KU885990">
    <property type="protein sequence ID" value="ANJ20813.1"/>
    <property type="molecule type" value="Genomic_DNA"/>
</dbReference>
<keyword evidence="1" id="KW-0175">Coiled coil</keyword>
<reference evidence="2 3" key="1">
    <citation type="journal article" date="2016" name="Curr. Microbiol.">
        <title>Characterization and Complete Genome Sequences of Three N4-Like Roseobacter Phages Isolated from the South China Sea.</title>
        <authorList>
            <person name="Li B."/>
            <person name="Zhang S."/>
            <person name="Long L."/>
            <person name="Huang S."/>
        </authorList>
    </citation>
    <scope>NUCLEOTIDE SEQUENCE [LARGE SCALE GENOMIC DNA]</scope>
</reference>
<accession>A0A191VYM7</accession>
<evidence type="ECO:0000256" key="1">
    <source>
        <dbReference type="SAM" id="Coils"/>
    </source>
</evidence>
<gene>
    <name evidence="2" type="ORF">RDp07_gp02</name>
</gene>
<organism evidence="2 3">
    <name type="scientific">Roseobacter phage RD-1410Ws-07</name>
    <dbReference type="NCBI Taxonomy" id="1815985"/>
    <lineage>
        <taxon>Viruses</taxon>
        <taxon>Duplodnaviria</taxon>
        <taxon>Heunggongvirae</taxon>
        <taxon>Uroviricota</taxon>
        <taxon>Caudoviricetes</taxon>
        <taxon>Schitoviridae</taxon>
        <taxon>Rhodovirinae</taxon>
        <taxon>Sanyabayvirus</taxon>
        <taxon>Sanyabayvirus DS1410Ws06</taxon>
    </lineage>
</organism>
<protein>
    <submittedName>
        <fullName evidence="2">Uncharacterized protein</fullName>
    </submittedName>
</protein>
<sequence length="95" mass="10973">MNATYTEWYIRADQAWDAYHEAEQAHADLCEGHLAEAEEMAVLQQEMKEWREAAEFAEKMMNQMEECGMVSDKVCAQPLFIPGTPEEIVRNEVFA</sequence>